<dbReference type="InterPro" id="IPR017911">
    <property type="entry name" value="MacB-like_ATP-bd"/>
</dbReference>
<evidence type="ECO:0000256" key="2">
    <source>
        <dbReference type="ARBA" id="ARBA00022741"/>
    </source>
</evidence>
<dbReference type="PROSITE" id="PS50893">
    <property type="entry name" value="ABC_TRANSPORTER_2"/>
    <property type="match status" value="1"/>
</dbReference>
<dbReference type="EMBL" id="LT629692">
    <property type="protein sequence ID" value="SDG61692.1"/>
    <property type="molecule type" value="Genomic_DNA"/>
</dbReference>
<keyword evidence="3 6" id="KW-0067">ATP-binding</keyword>
<dbReference type="PANTHER" id="PTHR24220">
    <property type="entry name" value="IMPORT ATP-BINDING PROTEIN"/>
    <property type="match status" value="1"/>
</dbReference>
<dbReference type="SUPFAM" id="SSF52540">
    <property type="entry name" value="P-loop containing nucleoside triphosphate hydrolases"/>
    <property type="match status" value="1"/>
</dbReference>
<dbReference type="AlphaFoldDB" id="A0A1G7VPE3"/>
<dbReference type="InterPro" id="IPR027417">
    <property type="entry name" value="P-loop_NTPase"/>
</dbReference>
<dbReference type="Pfam" id="PF00005">
    <property type="entry name" value="ABC_tran"/>
    <property type="match status" value="1"/>
</dbReference>
<proteinExistence type="predicted"/>
<dbReference type="STRING" id="370764.SAMN04489810_0783"/>
<dbReference type="GO" id="GO:0005524">
    <property type="term" value="F:ATP binding"/>
    <property type="evidence" value="ECO:0007669"/>
    <property type="project" value="UniProtKB-KW"/>
</dbReference>
<dbReference type="InterPro" id="IPR003593">
    <property type="entry name" value="AAA+_ATPase"/>
</dbReference>
<evidence type="ECO:0000313" key="7">
    <source>
        <dbReference type="Proteomes" id="UP000199009"/>
    </source>
</evidence>
<dbReference type="PANTHER" id="PTHR24220:SF685">
    <property type="entry name" value="ABC TRANSPORTER RELATED"/>
    <property type="match status" value="1"/>
</dbReference>
<feature type="region of interest" description="Disordered" evidence="4">
    <location>
        <begin position="234"/>
        <end position="272"/>
    </location>
</feature>
<dbReference type="InterPro" id="IPR003439">
    <property type="entry name" value="ABC_transporter-like_ATP-bd"/>
</dbReference>
<keyword evidence="2" id="KW-0547">Nucleotide-binding</keyword>
<evidence type="ECO:0000256" key="1">
    <source>
        <dbReference type="ARBA" id="ARBA00022448"/>
    </source>
</evidence>
<evidence type="ECO:0000256" key="3">
    <source>
        <dbReference type="ARBA" id="ARBA00022840"/>
    </source>
</evidence>
<dbReference type="Proteomes" id="UP000199009">
    <property type="component" value="Chromosome I"/>
</dbReference>
<dbReference type="InterPro" id="IPR015854">
    <property type="entry name" value="ABC_transpr_LolD-like"/>
</dbReference>
<dbReference type="RefSeq" id="WP_091486659.1">
    <property type="nucleotide sequence ID" value="NZ_LT629692.1"/>
</dbReference>
<dbReference type="InterPro" id="IPR017871">
    <property type="entry name" value="ABC_transporter-like_CS"/>
</dbReference>
<accession>A0A1G7VPE3</accession>
<dbReference type="PROSITE" id="PS00211">
    <property type="entry name" value="ABC_TRANSPORTER_1"/>
    <property type="match status" value="1"/>
</dbReference>
<organism evidence="6 7">
    <name type="scientific">Microbacterium pygmaeum</name>
    <dbReference type="NCBI Taxonomy" id="370764"/>
    <lineage>
        <taxon>Bacteria</taxon>
        <taxon>Bacillati</taxon>
        <taxon>Actinomycetota</taxon>
        <taxon>Actinomycetes</taxon>
        <taxon>Micrococcales</taxon>
        <taxon>Microbacteriaceae</taxon>
        <taxon>Microbacterium</taxon>
    </lineage>
</organism>
<feature type="compositionally biased region" description="Low complexity" evidence="4">
    <location>
        <begin position="234"/>
        <end position="257"/>
    </location>
</feature>
<sequence>MSTAIRAEGLTRTFRSAAGEVHACVDVDLTVNPGELVVVRGASGAGKTTLLNLLGGLDQPTSGRVWIGDVELTALGEDDLARIRRENLGFVFQSFGLIPVLSAAENVELPLRIAGDDPTDRNARVAEALHLVGLADHAAQRPGELSGGQQQRVGIARAIVARPRVLIADEPTGQLDSRTAASVMDLLVDLVHTRQIAAIVSTHDPLLVRRADRVIEIHDGRVAPALAPAADVATPAAAPPDAAGAGSAAAPAAAAPRTRAEARSRRGARMDG</sequence>
<dbReference type="SMART" id="SM00382">
    <property type="entry name" value="AAA"/>
    <property type="match status" value="1"/>
</dbReference>
<dbReference type="GO" id="GO:0022857">
    <property type="term" value="F:transmembrane transporter activity"/>
    <property type="evidence" value="ECO:0007669"/>
    <property type="project" value="TreeGrafter"/>
</dbReference>
<keyword evidence="7" id="KW-1185">Reference proteome</keyword>
<feature type="compositionally biased region" description="Basic and acidic residues" evidence="4">
    <location>
        <begin position="258"/>
        <end position="272"/>
    </location>
</feature>
<dbReference type="GO" id="GO:0016887">
    <property type="term" value="F:ATP hydrolysis activity"/>
    <property type="evidence" value="ECO:0007669"/>
    <property type="project" value="InterPro"/>
</dbReference>
<dbReference type="GO" id="GO:0098796">
    <property type="term" value="C:membrane protein complex"/>
    <property type="evidence" value="ECO:0007669"/>
    <property type="project" value="UniProtKB-ARBA"/>
</dbReference>
<evidence type="ECO:0000259" key="5">
    <source>
        <dbReference type="PROSITE" id="PS50893"/>
    </source>
</evidence>
<protein>
    <submittedName>
        <fullName evidence="6">Putative ABC transport system ATP-binding protein</fullName>
    </submittedName>
</protein>
<reference evidence="6 7" key="1">
    <citation type="submission" date="2016-10" db="EMBL/GenBank/DDBJ databases">
        <authorList>
            <person name="de Groot N.N."/>
        </authorList>
    </citation>
    <scope>NUCLEOTIDE SEQUENCE [LARGE SCALE GENOMIC DNA]</scope>
    <source>
        <strain evidence="6 7">DSM 23142</strain>
    </source>
</reference>
<dbReference type="FunFam" id="3.40.50.300:FF:000032">
    <property type="entry name" value="Export ABC transporter ATP-binding protein"/>
    <property type="match status" value="1"/>
</dbReference>
<gene>
    <name evidence="6" type="ORF">SAMN04489810_0783</name>
</gene>
<name>A0A1G7VPE3_9MICO</name>
<keyword evidence="1" id="KW-0813">Transport</keyword>
<evidence type="ECO:0000313" key="6">
    <source>
        <dbReference type="EMBL" id="SDG61692.1"/>
    </source>
</evidence>
<dbReference type="GO" id="GO:0005886">
    <property type="term" value="C:plasma membrane"/>
    <property type="evidence" value="ECO:0007669"/>
    <property type="project" value="TreeGrafter"/>
</dbReference>
<dbReference type="Gene3D" id="3.40.50.300">
    <property type="entry name" value="P-loop containing nucleotide triphosphate hydrolases"/>
    <property type="match status" value="1"/>
</dbReference>
<dbReference type="CDD" id="cd03255">
    <property type="entry name" value="ABC_MJ0796_LolCDE_FtsE"/>
    <property type="match status" value="1"/>
</dbReference>
<evidence type="ECO:0000256" key="4">
    <source>
        <dbReference type="SAM" id="MobiDB-lite"/>
    </source>
</evidence>
<feature type="domain" description="ABC transporter" evidence="5">
    <location>
        <begin position="5"/>
        <end position="244"/>
    </location>
</feature>